<keyword evidence="1" id="KW-0812">Transmembrane</keyword>
<accession>A0ABT8L6A9</accession>
<dbReference type="RefSeq" id="WP_346758608.1">
    <property type="nucleotide sequence ID" value="NZ_JAUJEB010000002.1"/>
</dbReference>
<comment type="caution">
    <text evidence="2">The sequence shown here is derived from an EMBL/GenBank/DDBJ whole genome shotgun (WGS) entry which is preliminary data.</text>
</comment>
<keyword evidence="3" id="KW-1185">Reference proteome</keyword>
<organism evidence="2 3">
    <name type="scientific">Agaribacillus aureus</name>
    <dbReference type="NCBI Taxonomy" id="3051825"/>
    <lineage>
        <taxon>Bacteria</taxon>
        <taxon>Pseudomonadati</taxon>
        <taxon>Bacteroidota</taxon>
        <taxon>Cytophagia</taxon>
        <taxon>Cytophagales</taxon>
        <taxon>Splendidivirgaceae</taxon>
        <taxon>Agaribacillus</taxon>
    </lineage>
</organism>
<feature type="transmembrane region" description="Helical" evidence="1">
    <location>
        <begin position="7"/>
        <end position="23"/>
    </location>
</feature>
<keyword evidence="1" id="KW-0472">Membrane</keyword>
<dbReference type="EMBL" id="JAUJEB010000002">
    <property type="protein sequence ID" value="MDN5213269.1"/>
    <property type="molecule type" value="Genomic_DNA"/>
</dbReference>
<evidence type="ECO:0000256" key="1">
    <source>
        <dbReference type="SAM" id="Phobius"/>
    </source>
</evidence>
<protein>
    <submittedName>
        <fullName evidence="2">Uncharacterized protein</fullName>
    </submittedName>
</protein>
<gene>
    <name evidence="2" type="ORF">QQ020_14465</name>
</gene>
<reference evidence="2" key="1">
    <citation type="submission" date="2023-06" db="EMBL/GenBank/DDBJ databases">
        <title>Genomic of Agaribacillus aureum.</title>
        <authorList>
            <person name="Wang G."/>
        </authorList>
    </citation>
    <scope>NUCLEOTIDE SEQUENCE</scope>
    <source>
        <strain evidence="2">BMA12</strain>
    </source>
</reference>
<evidence type="ECO:0000313" key="2">
    <source>
        <dbReference type="EMBL" id="MDN5213269.1"/>
    </source>
</evidence>
<evidence type="ECO:0000313" key="3">
    <source>
        <dbReference type="Proteomes" id="UP001172083"/>
    </source>
</evidence>
<feature type="transmembrane region" description="Helical" evidence="1">
    <location>
        <begin position="43"/>
        <end position="66"/>
    </location>
</feature>
<proteinExistence type="predicted"/>
<name>A0ABT8L6A9_9BACT</name>
<dbReference type="Proteomes" id="UP001172083">
    <property type="component" value="Unassembled WGS sequence"/>
</dbReference>
<sequence length="206" mass="23924">MQVLSIILARIPLFVSLFLGFTTNILRSSKDNQSLYSFSNFQLWWWTSTITPLFSINWGFVPLNLFKFRLHYLSIILLVCSCSSKSYIHLATDSVDTAPDKNLIRGDISVKKQFYILKKSFYKNRDRKKALRQIESLSDIGLELFISGKLSEEKYNELQNEAKYVIQHAIYRMKIENYSEDEDPILDYLKTGINSLKLILADNGTI</sequence>
<keyword evidence="1" id="KW-1133">Transmembrane helix</keyword>